<dbReference type="Proteomes" id="UP001159427">
    <property type="component" value="Unassembled WGS sequence"/>
</dbReference>
<dbReference type="InterPro" id="IPR024337">
    <property type="entry name" value="tRNA_splic_suSen54"/>
</dbReference>
<evidence type="ECO:0000313" key="1">
    <source>
        <dbReference type="EMBL" id="CAH3184774.1"/>
    </source>
</evidence>
<reference evidence="1 2" key="1">
    <citation type="submission" date="2022-05" db="EMBL/GenBank/DDBJ databases">
        <authorList>
            <consortium name="Genoscope - CEA"/>
            <person name="William W."/>
        </authorList>
    </citation>
    <scope>NUCLEOTIDE SEQUENCE [LARGE SCALE GENOMIC DNA]</scope>
</reference>
<feature type="non-terminal residue" evidence="1">
    <location>
        <position position="1"/>
    </location>
</feature>
<proteinExistence type="predicted"/>
<protein>
    <submittedName>
        <fullName evidence="1">Uncharacterized protein</fullName>
    </submittedName>
</protein>
<sequence>SDQQSLQVAFDVYQPGVNFKKTDPGPPHFCIAVCRYYDPPPSLAALSFLTKQCSPVPLKIALVDGGNISFYSVLDVDSPTFITRG</sequence>
<comment type="caution">
    <text evidence="1">The sequence shown here is derived from an EMBL/GenBank/DDBJ whole genome shotgun (WGS) entry which is preliminary data.</text>
</comment>
<organism evidence="1 2">
    <name type="scientific">Porites evermanni</name>
    <dbReference type="NCBI Taxonomy" id="104178"/>
    <lineage>
        <taxon>Eukaryota</taxon>
        <taxon>Metazoa</taxon>
        <taxon>Cnidaria</taxon>
        <taxon>Anthozoa</taxon>
        <taxon>Hexacorallia</taxon>
        <taxon>Scleractinia</taxon>
        <taxon>Fungiina</taxon>
        <taxon>Poritidae</taxon>
        <taxon>Porites</taxon>
    </lineage>
</organism>
<dbReference type="EMBL" id="CALNXI010002214">
    <property type="protein sequence ID" value="CAH3184774.1"/>
    <property type="molecule type" value="Genomic_DNA"/>
</dbReference>
<dbReference type="PANTHER" id="PTHR21027:SF1">
    <property type="entry name" value="TRNA-SPLICING ENDONUCLEASE SUBUNIT SEN54"/>
    <property type="match status" value="1"/>
</dbReference>
<gene>
    <name evidence="1" type="ORF">PEVE_00015712</name>
</gene>
<evidence type="ECO:0000313" key="2">
    <source>
        <dbReference type="Proteomes" id="UP001159427"/>
    </source>
</evidence>
<accession>A0ABN8S4R9</accession>
<keyword evidence="2" id="KW-1185">Reference proteome</keyword>
<dbReference type="PANTHER" id="PTHR21027">
    <property type="entry name" value="TRNA-SPLICING ENDONUCLEASE SUBUNIT SEN54"/>
    <property type="match status" value="1"/>
</dbReference>
<name>A0ABN8S4R9_9CNID</name>